<name>A0A9W9KFA8_9EURO</name>
<feature type="region of interest" description="Disordered" evidence="1">
    <location>
        <begin position="153"/>
        <end position="174"/>
    </location>
</feature>
<protein>
    <submittedName>
        <fullName evidence="2">Uncharacterized protein</fullName>
    </submittedName>
</protein>
<evidence type="ECO:0000313" key="3">
    <source>
        <dbReference type="Proteomes" id="UP001141434"/>
    </source>
</evidence>
<organism evidence="2 3">
    <name type="scientific">Penicillium alfredii</name>
    <dbReference type="NCBI Taxonomy" id="1506179"/>
    <lineage>
        <taxon>Eukaryota</taxon>
        <taxon>Fungi</taxon>
        <taxon>Dikarya</taxon>
        <taxon>Ascomycota</taxon>
        <taxon>Pezizomycotina</taxon>
        <taxon>Eurotiomycetes</taxon>
        <taxon>Eurotiomycetidae</taxon>
        <taxon>Eurotiales</taxon>
        <taxon>Aspergillaceae</taxon>
        <taxon>Penicillium</taxon>
    </lineage>
</organism>
<evidence type="ECO:0000256" key="1">
    <source>
        <dbReference type="SAM" id="MobiDB-lite"/>
    </source>
</evidence>
<reference evidence="2" key="2">
    <citation type="journal article" date="2023" name="IMA Fungus">
        <title>Comparative genomic study of the Penicillium genus elucidates a diverse pangenome and 15 lateral gene transfer events.</title>
        <authorList>
            <person name="Petersen C."/>
            <person name="Sorensen T."/>
            <person name="Nielsen M.R."/>
            <person name="Sondergaard T.E."/>
            <person name="Sorensen J.L."/>
            <person name="Fitzpatrick D.A."/>
            <person name="Frisvad J.C."/>
            <person name="Nielsen K.L."/>
        </authorList>
    </citation>
    <scope>NUCLEOTIDE SEQUENCE</scope>
    <source>
        <strain evidence="2">IBT 34128</strain>
    </source>
</reference>
<comment type="caution">
    <text evidence="2">The sequence shown here is derived from an EMBL/GenBank/DDBJ whole genome shotgun (WGS) entry which is preliminary data.</text>
</comment>
<evidence type="ECO:0000313" key="2">
    <source>
        <dbReference type="EMBL" id="KAJ5104369.1"/>
    </source>
</evidence>
<proteinExistence type="predicted"/>
<accession>A0A9W9KFA8</accession>
<keyword evidence="3" id="KW-1185">Reference proteome</keyword>
<dbReference type="AlphaFoldDB" id="A0A9W9KFA8"/>
<gene>
    <name evidence="2" type="ORF">NUU61_001716</name>
</gene>
<dbReference type="GeneID" id="81391466"/>
<sequence length="174" mass="19218">MTFPGSNALALSTCSEYTTRFGPLRCTSRLRTPDQWQAEPVPSISHFGLSASSHSEACSVVTQFSRLMNSFESKFFVWRFVPSTSRLCVKGYVTVSQPCTHYCSVGGMRHSDDPPKHAFFKPMLRNSGELYAGSCVMWSSMITRSLPVVKPSSTAGNISSTRRHPGILDSPQKI</sequence>
<dbReference type="Proteomes" id="UP001141434">
    <property type="component" value="Unassembled WGS sequence"/>
</dbReference>
<dbReference type="RefSeq" id="XP_056513365.1">
    <property type="nucleotide sequence ID" value="XM_056652298.1"/>
</dbReference>
<dbReference type="EMBL" id="JAPMSZ010000004">
    <property type="protein sequence ID" value="KAJ5104369.1"/>
    <property type="molecule type" value="Genomic_DNA"/>
</dbReference>
<reference evidence="2" key="1">
    <citation type="submission" date="2022-11" db="EMBL/GenBank/DDBJ databases">
        <authorList>
            <person name="Petersen C."/>
        </authorList>
    </citation>
    <scope>NUCLEOTIDE SEQUENCE</scope>
    <source>
        <strain evidence="2">IBT 34128</strain>
    </source>
</reference>